<dbReference type="InterPro" id="IPR052613">
    <property type="entry name" value="LicD_transferase"/>
</dbReference>
<dbReference type="InterPro" id="IPR055105">
    <property type="entry name" value="FKRP_N"/>
</dbReference>
<dbReference type="Pfam" id="PF04991">
    <property type="entry name" value="LicD"/>
    <property type="match status" value="1"/>
</dbReference>
<evidence type="ECO:0000256" key="1">
    <source>
        <dbReference type="SAM" id="Phobius"/>
    </source>
</evidence>
<dbReference type="Pfam" id="PF22921">
    <property type="entry name" value="FKRP_N"/>
    <property type="match status" value="1"/>
</dbReference>
<evidence type="ECO:0000313" key="4">
    <source>
        <dbReference type="EMBL" id="KAF7993150.1"/>
    </source>
</evidence>
<dbReference type="GO" id="GO:0035269">
    <property type="term" value="P:protein O-linked glycosylation via mannose"/>
    <property type="evidence" value="ECO:0007669"/>
    <property type="project" value="TreeGrafter"/>
</dbReference>
<dbReference type="Proteomes" id="UP000639338">
    <property type="component" value="Unassembled WGS sequence"/>
</dbReference>
<keyword evidence="1" id="KW-0812">Transmembrane</keyword>
<evidence type="ECO:0008006" key="6">
    <source>
        <dbReference type="Google" id="ProtNLM"/>
    </source>
</evidence>
<organism evidence="4 5">
    <name type="scientific">Aphidius gifuensis</name>
    <name type="common">Parasitoid wasp</name>
    <dbReference type="NCBI Taxonomy" id="684658"/>
    <lineage>
        <taxon>Eukaryota</taxon>
        <taxon>Metazoa</taxon>
        <taxon>Ecdysozoa</taxon>
        <taxon>Arthropoda</taxon>
        <taxon>Hexapoda</taxon>
        <taxon>Insecta</taxon>
        <taxon>Pterygota</taxon>
        <taxon>Neoptera</taxon>
        <taxon>Endopterygota</taxon>
        <taxon>Hymenoptera</taxon>
        <taxon>Apocrita</taxon>
        <taxon>Ichneumonoidea</taxon>
        <taxon>Braconidae</taxon>
        <taxon>Aphidiinae</taxon>
        <taxon>Aphidius</taxon>
    </lineage>
</organism>
<keyword evidence="5" id="KW-1185">Reference proteome</keyword>
<evidence type="ECO:0000313" key="5">
    <source>
        <dbReference type="Proteomes" id="UP000639338"/>
    </source>
</evidence>
<evidence type="ECO:0000259" key="2">
    <source>
        <dbReference type="Pfam" id="PF04991"/>
    </source>
</evidence>
<dbReference type="EMBL" id="JACMRX010000003">
    <property type="protein sequence ID" value="KAF7993150.1"/>
    <property type="molecule type" value="Genomic_DNA"/>
</dbReference>
<feature type="transmembrane region" description="Helical" evidence="1">
    <location>
        <begin position="7"/>
        <end position="28"/>
    </location>
</feature>
<accession>A0A834XTE6</accession>
<dbReference type="GO" id="GO:0005794">
    <property type="term" value="C:Golgi apparatus"/>
    <property type="evidence" value="ECO:0007669"/>
    <property type="project" value="TreeGrafter"/>
</dbReference>
<proteinExistence type="predicted"/>
<dbReference type="AlphaFoldDB" id="A0A834XTE6"/>
<gene>
    <name evidence="4" type="ORF">HCN44_005931</name>
</gene>
<reference evidence="4 5" key="1">
    <citation type="submission" date="2020-08" db="EMBL/GenBank/DDBJ databases">
        <title>Aphidius gifuensis genome sequencing and assembly.</title>
        <authorList>
            <person name="Du Z."/>
        </authorList>
    </citation>
    <scope>NUCLEOTIDE SEQUENCE [LARGE SCALE GENOMIC DNA]</scope>
    <source>
        <strain evidence="4">YNYX2018</strain>
        <tissue evidence="4">Adults</tissue>
    </source>
</reference>
<evidence type="ECO:0000259" key="3">
    <source>
        <dbReference type="Pfam" id="PF22921"/>
    </source>
</evidence>
<dbReference type="PANTHER" id="PTHR13627">
    <property type="entry name" value="FUKUTIN RELATED PROTEIN"/>
    <property type="match status" value="1"/>
</dbReference>
<dbReference type="InterPro" id="IPR007074">
    <property type="entry name" value="LicD/FKTN/FKRP_NTP_transf"/>
</dbReference>
<comment type="caution">
    <text evidence="4">The sequence shown here is derived from an EMBL/GenBank/DDBJ whole genome shotgun (WGS) entry which is preliminary data.</text>
</comment>
<keyword evidence="1" id="KW-0472">Membrane</keyword>
<keyword evidence="1" id="KW-1133">Transmembrane helix</keyword>
<feature type="domain" description="LicD/FKTN/FKRP nucleotidyltransferase" evidence="2">
    <location>
        <begin position="347"/>
        <end position="385"/>
    </location>
</feature>
<dbReference type="OrthoDB" id="444255at2759"/>
<name>A0A834XTE6_APHGI</name>
<dbReference type="PANTHER" id="PTHR13627:SF31">
    <property type="entry name" value="RIBITOL 5-PHOSPHATE TRANSFERASE FKRP"/>
    <property type="match status" value="1"/>
</dbReference>
<sequence length="496" mass="57874">MRIKLVRIILIIGLILNIIAWHKLWWIFMSQNSKQSIIETTKTTELTQKLPRGLAKLITIVIRQFETYENDVTSTVESFINAFPLITIIIVCDELPYPPLDINTSNDTYKNVKLLNIQMDFNKSLDQRNPLNYIKTKYILFIPDATKISSKQVLQEAMSKIEQFSIVTIPIGKKNQLDCLNFDLRIKEWSLKMTKISGGTNCDSVVGKHATLISSEILKKLTNPFMLPFTDALYLQTKNAGLKIHLMKNHRLNDGKPIYRNQQYQLKNKKMYQQRERQMYVNFGIKKVTRSSGTIDWYGCSRETEKCFNSIVNNMPSYYYEKRLTPPCCLDGLRKVANHVFDNLDNTGIRYWLEGSSLLGAINNGDILPWDYKIEIGVNRDDLHRSPWIVKARNKPVSDDQGFIWQKATEGEFFKIQYSKINKLHVCLLPFYVKNGTMTRDSWFLKNRNFPEHYLHPMSSIEFAGRQIPSPNNVRNFLEIKYYKGIVENPEILWKI</sequence>
<protein>
    <recommendedName>
        <fullName evidence="6">Fukutin-related protein</fullName>
    </recommendedName>
</protein>
<feature type="domain" description="FKRP stem" evidence="3">
    <location>
        <begin position="52"/>
        <end position="290"/>
    </location>
</feature>